<reference evidence="2 3" key="1">
    <citation type="submission" date="2011-12" db="EMBL/GenBank/DDBJ databases">
        <title>Whole genome shotgun sequence of Arthrobacter globiformis NBRC 12137.</title>
        <authorList>
            <person name="Miyazawa S."/>
            <person name="Hosoyama A."/>
            <person name="Tsuchikane K."/>
            <person name="Katsumata H."/>
            <person name="Yamazaki S."/>
            <person name="Fujita N."/>
        </authorList>
    </citation>
    <scope>NUCLEOTIDE SEQUENCE [LARGE SCALE GENOMIC DNA]</scope>
    <source>
        <strain evidence="2 3">NBRC 12137</strain>
    </source>
</reference>
<organism evidence="2 3">
    <name type="scientific">Arthrobacter globiformis (strain ATCC 8010 / DSM 20124 / JCM 1332 / NBRC 12137 / NCIMB 8907 / NRRL B-2979 / 168)</name>
    <dbReference type="NCBI Taxonomy" id="1077972"/>
    <lineage>
        <taxon>Bacteria</taxon>
        <taxon>Bacillati</taxon>
        <taxon>Actinomycetota</taxon>
        <taxon>Actinomycetes</taxon>
        <taxon>Micrococcales</taxon>
        <taxon>Micrococcaceae</taxon>
        <taxon>Arthrobacter</taxon>
    </lineage>
</organism>
<protein>
    <submittedName>
        <fullName evidence="2">Uncharacterized protein</fullName>
    </submittedName>
</protein>
<accession>H0QTK4</accession>
<dbReference type="AlphaFoldDB" id="H0QTK4"/>
<dbReference type="EMBL" id="BAEG01000113">
    <property type="protein sequence ID" value="GAB16155.1"/>
    <property type="molecule type" value="Genomic_DNA"/>
</dbReference>
<comment type="caution">
    <text evidence="2">The sequence shown here is derived from an EMBL/GenBank/DDBJ whole genome shotgun (WGS) entry which is preliminary data.</text>
</comment>
<evidence type="ECO:0000313" key="3">
    <source>
        <dbReference type="Proteomes" id="UP000003828"/>
    </source>
</evidence>
<feature type="signal peptide" evidence="1">
    <location>
        <begin position="1"/>
        <end position="23"/>
    </location>
</feature>
<name>H0QTK4_ARTG1</name>
<gene>
    <name evidence="2" type="ORF">ARGLB_113_00110</name>
</gene>
<dbReference type="Proteomes" id="UP000003828">
    <property type="component" value="Unassembled WGS sequence"/>
</dbReference>
<sequence length="160" mass="16662">MKKLFILIGVFLGSMVTSGPVAAAPVEPIAFDFTTTAGDVCAFPVLVEVAGKSKEIGAPGDDSILIAPGLKATFTNTLTGKSVSYVITGATHNQTLANGNVVSTVTGRNTIVNSIAFNQTIRPGIFLVEGTFRFELNGPIEVHVFSGTGRVTDVCAFLAR</sequence>
<evidence type="ECO:0000313" key="2">
    <source>
        <dbReference type="EMBL" id="GAB16155.1"/>
    </source>
</evidence>
<feature type="chain" id="PRO_5003537840" evidence="1">
    <location>
        <begin position="24"/>
        <end position="160"/>
    </location>
</feature>
<dbReference type="RefSeq" id="WP_003806099.1">
    <property type="nucleotide sequence ID" value="NZ_BAEG01000113.1"/>
</dbReference>
<keyword evidence="1" id="KW-0732">Signal</keyword>
<evidence type="ECO:0000256" key="1">
    <source>
        <dbReference type="SAM" id="SignalP"/>
    </source>
</evidence>
<proteinExistence type="predicted"/>
<keyword evidence="3" id="KW-1185">Reference proteome</keyword>
<dbReference type="OrthoDB" id="4946035at2"/>